<protein>
    <submittedName>
        <fullName evidence="1">Uncharacterized protein</fullName>
    </submittedName>
</protein>
<evidence type="ECO:0000313" key="2">
    <source>
        <dbReference type="Proteomes" id="UP000253958"/>
    </source>
</evidence>
<name>A0A6N3JYS1_9ACTN</name>
<dbReference type="Proteomes" id="UP000253958">
    <property type="component" value="Chromosome"/>
</dbReference>
<organism evidence="1 2">
    <name type="scientific">Micromonospora aurantiaca</name>
    <name type="common">nom. illeg.</name>
    <dbReference type="NCBI Taxonomy" id="47850"/>
    <lineage>
        <taxon>Bacteria</taxon>
        <taxon>Bacillati</taxon>
        <taxon>Actinomycetota</taxon>
        <taxon>Actinomycetes</taxon>
        <taxon>Micromonosporales</taxon>
        <taxon>Micromonosporaceae</taxon>
        <taxon>Micromonospora</taxon>
    </lineage>
</organism>
<sequence>MIPDRTEVSDLLEKALAGAAATFQGMTAHRQESNCECHWGSAEELALLKTPDVPLDEDLLRRTYWTTDWRYPGPLLRRILPQLTRSLVAGRVMPMAGMDSLGYLFTTARWQEWPKGQRDALREFLDAWWLHALVEPDAKVPAHEALELIAETTGKLTPWLAVWTESLADAVARRRLVTAVEEWVDDLVVDRLPWSSWHKEDTWGAALSLWVIRHAPTPLREHNASSDVLDHIGLLALPYADRWDR</sequence>
<reference evidence="1 2" key="2">
    <citation type="submission" date="2018-08" db="EMBL/GenBank/DDBJ databases">
        <title>Streptomyces kandeliansis sp. nov., an endophytic bacterium isolated from mangrove plant.</title>
        <authorList>
            <person name="Wang R."/>
        </authorList>
    </citation>
    <scope>NUCLEOTIDE SEQUENCE [LARGE SCALE GENOMIC DNA]</scope>
    <source>
        <strain evidence="2">H14(2018)</strain>
    </source>
</reference>
<proteinExistence type="predicted"/>
<accession>A0A6N3JYS1</accession>
<gene>
    <name evidence="1" type="ORF">DVH21_08530</name>
</gene>
<dbReference type="RefSeq" id="WP_114919208.1">
    <property type="nucleotide sequence ID" value="NZ_CP031263.1"/>
</dbReference>
<reference evidence="1 2" key="1">
    <citation type="submission" date="2018-07" db="EMBL/GenBank/DDBJ databases">
        <authorList>
            <person name="Ye Y."/>
        </authorList>
    </citation>
    <scope>NUCLEOTIDE SEQUENCE [LARGE SCALE GENOMIC DNA]</scope>
    <source>
        <strain evidence="2">H14(2018)</strain>
    </source>
</reference>
<dbReference type="AlphaFoldDB" id="A0A6N3JYS1"/>
<evidence type="ECO:0000313" key="1">
    <source>
        <dbReference type="EMBL" id="AXH89969.1"/>
    </source>
</evidence>
<dbReference type="EMBL" id="CP031263">
    <property type="protein sequence ID" value="AXH89969.1"/>
    <property type="molecule type" value="Genomic_DNA"/>
</dbReference>